<protein>
    <recommendedName>
        <fullName evidence="5">Deoxyuridine 5'-triphosphate nucleotidohydrolase</fullName>
        <shortName evidence="5">dUTPase</shortName>
        <ecNumber evidence="5">3.6.1.23</ecNumber>
    </recommendedName>
    <alternativeName>
        <fullName evidence="5">dUTP pyrophosphatase</fullName>
    </alternativeName>
</protein>
<evidence type="ECO:0000256" key="4">
    <source>
        <dbReference type="ARBA" id="ARBA00023080"/>
    </source>
</evidence>
<keyword evidence="4 5" id="KW-0546">Nucleotide metabolism</keyword>
<dbReference type="SUPFAM" id="SSF51283">
    <property type="entry name" value="dUTPase-like"/>
    <property type="match status" value="1"/>
</dbReference>
<dbReference type="EC" id="3.6.1.23" evidence="5"/>
<dbReference type="AlphaFoldDB" id="A0A663MQK0"/>
<dbReference type="InterPro" id="IPR029054">
    <property type="entry name" value="dUTPase-like"/>
</dbReference>
<dbReference type="PANTHER" id="PTHR11241:SF0">
    <property type="entry name" value="DEOXYURIDINE 5'-TRIPHOSPHATE NUCLEOTIDOHYDROLASE"/>
    <property type="match status" value="1"/>
</dbReference>
<comment type="cofactor">
    <cofactor evidence="5">
        <name>Mg(2+)</name>
        <dbReference type="ChEBI" id="CHEBI:18420"/>
    </cofactor>
</comment>
<reference evidence="7" key="1">
    <citation type="submission" date="2025-08" db="UniProtKB">
        <authorList>
            <consortium name="Ensembl"/>
        </authorList>
    </citation>
    <scope>IDENTIFICATION</scope>
</reference>
<dbReference type="GO" id="GO:0000287">
    <property type="term" value="F:magnesium ion binding"/>
    <property type="evidence" value="ECO:0007669"/>
    <property type="project" value="UniProtKB-UniRule"/>
</dbReference>
<keyword evidence="3 5" id="KW-0378">Hydrolase</keyword>
<dbReference type="OMA" id="LICARSG"/>
<dbReference type="Proteomes" id="UP000472269">
    <property type="component" value="Unplaced"/>
</dbReference>
<evidence type="ECO:0000313" key="7">
    <source>
        <dbReference type="Ensembl" id="ENSACUP00000014755.1"/>
    </source>
</evidence>
<feature type="domain" description="dUTPase-like" evidence="6">
    <location>
        <begin position="12"/>
        <end position="135"/>
    </location>
</feature>
<sequence>MQSSITFSAMAPYWATPEAAGLDLYASELVKINRGQTGVINTGIGIQIPPRHFGLITACSNLALKGVHVMGGAIDADYQGEIKVILLNNGEQDLVFQPSDRVAQLLILPILKTMVRKGEPPQVTTVRGDKGFGSTNFSNGAKDLLPPWDWAPVRSGFCKCGLCRDSVCGFLGLMCLVC</sequence>
<evidence type="ECO:0000256" key="1">
    <source>
        <dbReference type="ARBA" id="ARBA00005142"/>
    </source>
</evidence>
<evidence type="ECO:0000259" key="6">
    <source>
        <dbReference type="Pfam" id="PF00692"/>
    </source>
</evidence>
<dbReference type="Ensembl" id="ENSACUT00000015746.1">
    <property type="protein sequence ID" value="ENSACUP00000014755.1"/>
    <property type="gene ID" value="ENSACUG00000009923.1"/>
</dbReference>
<dbReference type="UniPathway" id="UPA00610">
    <property type="reaction ID" value="UER00666"/>
</dbReference>
<dbReference type="GO" id="GO:0004170">
    <property type="term" value="F:dUTP diphosphatase activity"/>
    <property type="evidence" value="ECO:0007669"/>
    <property type="project" value="UniProtKB-UniRule"/>
</dbReference>
<organism evidence="7 8">
    <name type="scientific">Athene cunicularia</name>
    <name type="common">Burrowing owl</name>
    <name type="synonym">Speotyto cunicularia</name>
    <dbReference type="NCBI Taxonomy" id="194338"/>
    <lineage>
        <taxon>Eukaryota</taxon>
        <taxon>Metazoa</taxon>
        <taxon>Chordata</taxon>
        <taxon>Craniata</taxon>
        <taxon>Vertebrata</taxon>
        <taxon>Euteleostomi</taxon>
        <taxon>Archelosauria</taxon>
        <taxon>Archosauria</taxon>
        <taxon>Dinosauria</taxon>
        <taxon>Saurischia</taxon>
        <taxon>Theropoda</taxon>
        <taxon>Coelurosauria</taxon>
        <taxon>Aves</taxon>
        <taxon>Neognathae</taxon>
        <taxon>Neoaves</taxon>
        <taxon>Telluraves</taxon>
        <taxon>Strigiformes</taxon>
        <taxon>Strigidae</taxon>
        <taxon>Athene</taxon>
    </lineage>
</organism>
<dbReference type="Gene3D" id="2.70.40.10">
    <property type="match status" value="1"/>
</dbReference>
<keyword evidence="8" id="KW-1185">Reference proteome</keyword>
<dbReference type="PANTHER" id="PTHR11241">
    <property type="entry name" value="DEOXYURIDINE 5'-TRIPHOSPHATE NUCLEOTIDOHYDROLASE"/>
    <property type="match status" value="1"/>
</dbReference>
<comment type="function">
    <text evidence="5">Involved in nucleotide metabolism via production of dUMP, the immediate precursor of thymidine nucleotides, and decreases the intracellular concentration of dUTP so that uracil cannot be incorporated into DNA.</text>
</comment>
<comment type="catalytic activity">
    <reaction evidence="5">
        <text>dUTP + H2O = dUMP + diphosphate + H(+)</text>
        <dbReference type="Rhea" id="RHEA:10248"/>
        <dbReference type="ChEBI" id="CHEBI:15377"/>
        <dbReference type="ChEBI" id="CHEBI:15378"/>
        <dbReference type="ChEBI" id="CHEBI:33019"/>
        <dbReference type="ChEBI" id="CHEBI:61555"/>
        <dbReference type="ChEBI" id="CHEBI:246422"/>
        <dbReference type="EC" id="3.6.1.23"/>
    </reaction>
</comment>
<evidence type="ECO:0000256" key="2">
    <source>
        <dbReference type="ARBA" id="ARBA00006581"/>
    </source>
</evidence>
<dbReference type="Pfam" id="PF00692">
    <property type="entry name" value="dUTPase"/>
    <property type="match status" value="1"/>
</dbReference>
<evidence type="ECO:0000313" key="8">
    <source>
        <dbReference type="Proteomes" id="UP000472269"/>
    </source>
</evidence>
<dbReference type="InterPro" id="IPR008181">
    <property type="entry name" value="dUTPase"/>
</dbReference>
<comment type="pathway">
    <text evidence="1 5">Pyrimidine metabolism; dUMP biosynthesis; dUMP from dCTP (dUTP route): step 2/2.</text>
</comment>
<evidence type="ECO:0000256" key="5">
    <source>
        <dbReference type="RuleBase" id="RU367024"/>
    </source>
</evidence>
<dbReference type="CDD" id="cd07557">
    <property type="entry name" value="trimeric_dUTPase"/>
    <property type="match status" value="1"/>
</dbReference>
<dbReference type="InterPro" id="IPR036157">
    <property type="entry name" value="dUTPase-like_sf"/>
</dbReference>
<dbReference type="GO" id="GO:0006226">
    <property type="term" value="P:dUMP biosynthetic process"/>
    <property type="evidence" value="ECO:0007669"/>
    <property type="project" value="UniProtKB-UniRule"/>
</dbReference>
<reference evidence="7" key="2">
    <citation type="submission" date="2025-09" db="UniProtKB">
        <authorList>
            <consortium name="Ensembl"/>
        </authorList>
    </citation>
    <scope>IDENTIFICATION</scope>
</reference>
<name>A0A663MQK0_ATHCN</name>
<dbReference type="NCBIfam" id="TIGR00576">
    <property type="entry name" value="dut"/>
    <property type="match status" value="1"/>
</dbReference>
<comment type="similarity">
    <text evidence="2 5">Belongs to the dUTPase family.</text>
</comment>
<dbReference type="GO" id="GO:0046081">
    <property type="term" value="P:dUTP catabolic process"/>
    <property type="evidence" value="ECO:0007669"/>
    <property type="project" value="UniProtKB-UniRule"/>
</dbReference>
<keyword evidence="5" id="KW-0479">Metal-binding</keyword>
<evidence type="ECO:0000256" key="3">
    <source>
        <dbReference type="ARBA" id="ARBA00022801"/>
    </source>
</evidence>
<accession>A0A663MQK0</accession>
<proteinExistence type="inferred from homology"/>
<dbReference type="InterPro" id="IPR033704">
    <property type="entry name" value="dUTPase_trimeric"/>
</dbReference>
<keyword evidence="5" id="KW-0460">Magnesium</keyword>